<reference evidence="1 2" key="1">
    <citation type="submission" date="2014-03" db="EMBL/GenBank/DDBJ databases">
        <authorList>
            <person name="Barber N.R."/>
            <person name="Francolini R.D."/>
            <person name="Gray A.J."/>
            <person name="Hamilton K."/>
            <person name="Jung E."/>
            <person name="Killpatrick M.S."/>
            <person name="Le T.M."/>
            <person name="Lin R."/>
            <person name="Morris L.Y."/>
            <person name="O'Neil L.P."/>
            <person name="Pederson E.N."/>
            <person name="Sepehri B.F."/>
            <person name="Shaffer R.A."/>
            <person name="Sridharan P.S."/>
            <person name="Tseng L."/>
            <person name="Williams L.H."/>
            <person name="Cohen L.B."/>
            <person name="Ahrens K.J."/>
            <person name="Braun M.A."/>
            <person name="Jarvik J."/>
            <person name="Lopez A.J."/>
            <person name="Bradley K.W."/>
            <person name="Clarke D.Q."/>
            <person name="Lewis M.F."/>
            <person name="Barker L.P."/>
            <person name="Bailey C."/>
            <person name="Asai D.J."/>
            <person name="Garber M.L."/>
            <person name="Bowman C.A."/>
            <person name="Russell D.A."/>
            <person name="Pope W.H."/>
            <person name="Jacobs-Sera D."/>
            <person name="Hendrix R.W."/>
            <person name="Hatfull G.F."/>
        </authorList>
    </citation>
    <scope>NUCLEOTIDE SEQUENCE [LARGE SCALE GENOMIC DNA]</scope>
</reference>
<name>A0A023ZYT1_9CAUD</name>
<organism evidence="1 2">
    <name type="scientific">Mycobacterium phage KingVeVeVe</name>
    <dbReference type="NCBI Taxonomy" id="1471544"/>
    <lineage>
        <taxon>Viruses</taxon>
        <taxon>Duplodnaviria</taxon>
        <taxon>Heunggongvirae</taxon>
        <taxon>Uroviricota</taxon>
        <taxon>Caudoviricetes</taxon>
        <taxon>Bclasvirinae</taxon>
        <taxon>Pegunavirus</taxon>
        <taxon>Pegunavirus soto</taxon>
    </lineage>
</organism>
<dbReference type="Proteomes" id="UP000024436">
    <property type="component" value="Segment"/>
</dbReference>
<sequence>MAAPRNSPFRDRFGRYCGPLKIKTVAVLDPAPYDDLDHCIGCHRHAVDGHEHGCPYRGAWD</sequence>
<evidence type="ECO:0000313" key="2">
    <source>
        <dbReference type="Proteomes" id="UP000024436"/>
    </source>
</evidence>
<accession>A0A023ZYT1</accession>
<evidence type="ECO:0000313" key="1">
    <source>
        <dbReference type="EMBL" id="AHY84340.1"/>
    </source>
</evidence>
<protein>
    <submittedName>
        <fullName evidence="1">Uncharacterized protein</fullName>
    </submittedName>
</protein>
<gene>
    <name evidence="1" type="primary">71</name>
    <name evidence="1" type="ORF">PBI_KINGVEVEVE_71</name>
</gene>
<proteinExistence type="predicted"/>
<dbReference type="EMBL" id="KJ538723">
    <property type="protein sequence ID" value="AHY84340.1"/>
    <property type="molecule type" value="Genomic_DNA"/>
</dbReference>